<dbReference type="Pfam" id="PF10592">
    <property type="entry name" value="AIPR"/>
    <property type="match status" value="1"/>
</dbReference>
<proteinExistence type="predicted"/>
<dbReference type="RefSeq" id="WP_055423209.1">
    <property type="nucleotide sequence ID" value="NZ_CYHH01000004.1"/>
</dbReference>
<dbReference type="OrthoDB" id="9806213at2"/>
<keyword evidence="3" id="KW-1185">Reference proteome</keyword>
<feature type="domain" description="Abortive phage infection protein C-terminal" evidence="1">
    <location>
        <begin position="239"/>
        <end position="512"/>
    </location>
</feature>
<reference evidence="3" key="1">
    <citation type="submission" date="2015-08" db="EMBL/GenBank/DDBJ databases">
        <authorList>
            <person name="Babu N.S."/>
            <person name="Beckwith C.J."/>
            <person name="Beseler K.G."/>
            <person name="Brison A."/>
            <person name="Carone J.V."/>
            <person name="Caskin T.P."/>
            <person name="Diamond M."/>
            <person name="Durham M.E."/>
            <person name="Foxe J.M."/>
            <person name="Go M."/>
            <person name="Henderson B.A."/>
            <person name="Jones I.B."/>
            <person name="McGettigan J.A."/>
            <person name="Micheletti S.J."/>
            <person name="Nasrallah M.E."/>
            <person name="Ortiz D."/>
            <person name="Piller C.R."/>
            <person name="Privatt S.R."/>
            <person name="Schneider S.L."/>
            <person name="Sharp S."/>
            <person name="Smith T.C."/>
            <person name="Stanton J.D."/>
            <person name="Ullery H.E."/>
            <person name="Wilson R.J."/>
            <person name="Serrano M.G."/>
            <person name="Buck G."/>
            <person name="Lee V."/>
            <person name="Wang Y."/>
            <person name="Carvalho R."/>
            <person name="Voegtly L."/>
            <person name="Shi R."/>
            <person name="Duckworth R."/>
            <person name="Johnson A."/>
            <person name="Loviza R."/>
            <person name="Walstead R."/>
            <person name="Shah Z."/>
            <person name="Kiflezghi M."/>
            <person name="Wade K."/>
            <person name="Ball S.L."/>
            <person name="Bradley K.W."/>
            <person name="Asai D.J."/>
            <person name="Bowman C.A."/>
            <person name="Russell D.A."/>
            <person name="Pope W.H."/>
            <person name="Jacobs-Sera D."/>
            <person name="Hendrix R.W."/>
            <person name="Hatfull G.F."/>
        </authorList>
    </citation>
    <scope>NUCLEOTIDE SEQUENCE [LARGE SCALE GENOMIC DNA]</scope>
    <source>
        <strain evidence="3">JCM 19170</strain>
    </source>
</reference>
<protein>
    <submittedName>
        <fullName evidence="2">AIPR protein</fullName>
    </submittedName>
</protein>
<organism evidence="2 3">
    <name type="scientific">Tepidiphilus thermophilus</name>
    <dbReference type="NCBI Taxonomy" id="876478"/>
    <lineage>
        <taxon>Bacteria</taxon>
        <taxon>Pseudomonadati</taxon>
        <taxon>Pseudomonadota</taxon>
        <taxon>Hydrogenophilia</taxon>
        <taxon>Hydrogenophilales</taxon>
        <taxon>Hydrogenophilaceae</taxon>
        <taxon>Tepidiphilus</taxon>
    </lineage>
</organism>
<evidence type="ECO:0000259" key="1">
    <source>
        <dbReference type="Pfam" id="PF10592"/>
    </source>
</evidence>
<evidence type="ECO:0000313" key="3">
    <source>
        <dbReference type="Proteomes" id="UP000182108"/>
    </source>
</evidence>
<dbReference type="InterPro" id="IPR018891">
    <property type="entry name" value="AIPR_C"/>
</dbReference>
<evidence type="ECO:0000313" key="2">
    <source>
        <dbReference type="EMBL" id="CUB06697.1"/>
    </source>
</evidence>
<accession>A0A0K6ITQ5</accession>
<dbReference type="EMBL" id="CYHH01000004">
    <property type="protein sequence ID" value="CUB06697.1"/>
    <property type="molecule type" value="Genomic_DNA"/>
</dbReference>
<gene>
    <name evidence="2" type="ORF">Ga0061068_1044</name>
</gene>
<name>A0A0K6ITQ5_9PROT</name>
<dbReference type="Proteomes" id="UP000182108">
    <property type="component" value="Unassembled WGS sequence"/>
</dbReference>
<sequence>MNINASIIDQRLNGVSEEIKDRAREELGVEGPQRLKSLAFVYLCVKTMLDLDDDETFDCLTDGGGDFGVDALHISEENDGEFGVTLFQAKYKQSLDADAHFPGQGIEALINAIRHVFDPSSDLGTINDRLRVKVEEARSLIRDGYIPHVRAIACNNGLRWNEDAQLAIERAGFGGQVTWEHVNHDVLVGILQRPKQVDETLRLTGKALVEDLNFSRVCIGRMPVTEVAALMKRHGERLLERNIRRYLGLHGNRVNEGIRATLRSNEPANFYFFNNGLTLVCDDFAYNALQASDFQIQVEDLQIVNGGQTCMTILKTCEELAKEGKNLPSEASVLVRLYKLPKSNEDLVLQITHATNSQNPVDLRDLRANDEKQRRLEQSIGDLGFTYRRKRIDTAVKPSEITSGAAAEALLAVWRNKPHQAKFFTREHFGKLYDTIFTDQTNGAQVICAVLLYRIAENHRRRPAEDDPIFVRYASCFIAMQMGRRLLRDLGCALDGLDHRNFAQAKQAIETSGENYFKSSVADVEKALRGLYGDDWKDKISIQQLSATFRRGDLIQRLLDLAV</sequence>
<dbReference type="AlphaFoldDB" id="A0A0K6ITQ5"/>